<proteinExistence type="predicted"/>
<comment type="caution">
    <text evidence="1">The sequence shown here is derived from an EMBL/GenBank/DDBJ whole genome shotgun (WGS) entry which is preliminary data.</text>
</comment>
<evidence type="ECO:0000313" key="2">
    <source>
        <dbReference type="Proteomes" id="UP000708208"/>
    </source>
</evidence>
<evidence type="ECO:0000313" key="1">
    <source>
        <dbReference type="EMBL" id="CAG7819470.1"/>
    </source>
</evidence>
<reference evidence="1" key="1">
    <citation type="submission" date="2021-06" db="EMBL/GenBank/DDBJ databases">
        <authorList>
            <person name="Hodson N. C."/>
            <person name="Mongue J. A."/>
            <person name="Jaron S. K."/>
        </authorList>
    </citation>
    <scope>NUCLEOTIDE SEQUENCE</scope>
</reference>
<accession>A0A8J2KRI2</accession>
<name>A0A8J2KRI2_9HEXA</name>
<sequence>MRLALNCRISRESHICIATGMQKNDKNDPILKMS</sequence>
<protein>
    <submittedName>
        <fullName evidence="1">Uncharacterized protein</fullName>
    </submittedName>
</protein>
<gene>
    <name evidence="1" type="ORF">AFUS01_LOCUS29914</name>
</gene>
<keyword evidence="2" id="KW-1185">Reference proteome</keyword>
<feature type="non-terminal residue" evidence="1">
    <location>
        <position position="1"/>
    </location>
</feature>
<dbReference type="AlphaFoldDB" id="A0A8J2KRI2"/>
<organism evidence="1 2">
    <name type="scientific">Allacma fusca</name>
    <dbReference type="NCBI Taxonomy" id="39272"/>
    <lineage>
        <taxon>Eukaryota</taxon>
        <taxon>Metazoa</taxon>
        <taxon>Ecdysozoa</taxon>
        <taxon>Arthropoda</taxon>
        <taxon>Hexapoda</taxon>
        <taxon>Collembola</taxon>
        <taxon>Symphypleona</taxon>
        <taxon>Sminthuridae</taxon>
        <taxon>Allacma</taxon>
    </lineage>
</organism>
<dbReference type="Proteomes" id="UP000708208">
    <property type="component" value="Unassembled WGS sequence"/>
</dbReference>
<dbReference type="EMBL" id="CAJVCH010450833">
    <property type="protein sequence ID" value="CAG7819470.1"/>
    <property type="molecule type" value="Genomic_DNA"/>
</dbReference>